<dbReference type="InterPro" id="IPR020843">
    <property type="entry name" value="ER"/>
</dbReference>
<dbReference type="SMART" id="SM00829">
    <property type="entry name" value="PKS_ER"/>
    <property type="match status" value="1"/>
</dbReference>
<dbReference type="STRING" id="2163413.A0A4P6XK14"/>
<evidence type="ECO:0000256" key="3">
    <source>
        <dbReference type="ARBA" id="ARBA00038249"/>
    </source>
</evidence>
<dbReference type="InterPro" id="IPR050700">
    <property type="entry name" value="YIM1/Zinc_Alcohol_DH_Fams"/>
</dbReference>
<comment type="similarity">
    <text evidence="3">Belongs to the YIM1 family.</text>
</comment>
<name>A0A4P6XK14_9ASCO</name>
<dbReference type="PANTHER" id="PTHR11695">
    <property type="entry name" value="ALCOHOL DEHYDROGENASE RELATED"/>
    <property type="match status" value="1"/>
</dbReference>
<dbReference type="Pfam" id="PF08240">
    <property type="entry name" value="ADH_N"/>
    <property type="match status" value="1"/>
</dbReference>
<keyword evidence="6" id="KW-1185">Reference proteome</keyword>
<gene>
    <name evidence="5" type="primary">MPUL0B00150</name>
    <name evidence="5" type="ORF">METSCH_B00150</name>
</gene>
<keyword evidence="2" id="KW-0551">Lipid droplet</keyword>
<dbReference type="GO" id="GO:0016491">
    <property type="term" value="F:oxidoreductase activity"/>
    <property type="evidence" value="ECO:0007669"/>
    <property type="project" value="InterPro"/>
</dbReference>
<dbReference type="Proteomes" id="UP000292447">
    <property type="component" value="Chromosome II"/>
</dbReference>
<accession>A0A4P6XK14</accession>
<evidence type="ECO:0000313" key="5">
    <source>
        <dbReference type="EMBL" id="QBM86825.1"/>
    </source>
</evidence>
<dbReference type="Gene3D" id="3.40.50.720">
    <property type="entry name" value="NAD(P)-binding Rossmann-like Domain"/>
    <property type="match status" value="1"/>
</dbReference>
<dbReference type="InterPro" id="IPR011032">
    <property type="entry name" value="GroES-like_sf"/>
</dbReference>
<dbReference type="Pfam" id="PF13602">
    <property type="entry name" value="ADH_zinc_N_2"/>
    <property type="match status" value="1"/>
</dbReference>
<proteinExistence type="inferred from homology"/>
<sequence length="363" mass="39316">MLKFKAVKFKNRTLGFPVVEDCLPVEVKNGNYVLPSEDNILVKVHAAALNPVDVIVKNSFPPWLSKGDKGFGMDYSGDVVAIGSSAAASSGLSAGDRIAGLYQNLLGPGTISEYILINYKKNDGMNARKIPEQLSYQQGAAYPLVFGTAQTMFDLIKDGNSYEKILILGAGTAVGRYCVQLASKVYGSKHIVVTCSARTEQTIRELGATSVIDYTKHQSILNPVLDTVKELGEYDAILDCCGNSDLFPQITSVLKGREKFGSYVTIVGDYKANFQTGSIGNLVLGNLWVGLRIAKSWLGILPYFYTQALVDPSGSWPDKCAKNLAEGKVKVFIDSEFAMVETQKAVDRLQSNKASGKVIVNVV</sequence>
<dbReference type="SUPFAM" id="SSF50129">
    <property type="entry name" value="GroES-like"/>
    <property type="match status" value="1"/>
</dbReference>
<protein>
    <submittedName>
        <fullName evidence="5">NADPH:quinone reductase</fullName>
    </submittedName>
</protein>
<evidence type="ECO:0000259" key="4">
    <source>
        <dbReference type="SMART" id="SM00829"/>
    </source>
</evidence>
<dbReference type="PANTHER" id="PTHR11695:SF294">
    <property type="entry name" value="RETICULON-4-INTERACTING PROTEIN 1, MITOCHONDRIAL"/>
    <property type="match status" value="1"/>
</dbReference>
<comment type="subcellular location">
    <subcellularLocation>
        <location evidence="1">Lipid droplet</location>
    </subcellularLocation>
</comment>
<organism evidence="5 6">
    <name type="scientific">Metschnikowia aff. pulcherrima</name>
    <dbReference type="NCBI Taxonomy" id="2163413"/>
    <lineage>
        <taxon>Eukaryota</taxon>
        <taxon>Fungi</taxon>
        <taxon>Dikarya</taxon>
        <taxon>Ascomycota</taxon>
        <taxon>Saccharomycotina</taxon>
        <taxon>Pichiomycetes</taxon>
        <taxon>Metschnikowiaceae</taxon>
        <taxon>Metschnikowia</taxon>
    </lineage>
</organism>
<dbReference type="AlphaFoldDB" id="A0A4P6XK14"/>
<feature type="domain" description="Enoyl reductase (ER)" evidence="4">
    <location>
        <begin position="30"/>
        <end position="360"/>
    </location>
</feature>
<dbReference type="EMBL" id="CP034457">
    <property type="protein sequence ID" value="QBM86825.1"/>
    <property type="molecule type" value="Genomic_DNA"/>
</dbReference>
<dbReference type="SUPFAM" id="SSF51735">
    <property type="entry name" value="NAD(P)-binding Rossmann-fold domains"/>
    <property type="match status" value="1"/>
</dbReference>
<dbReference type="Gene3D" id="3.90.180.10">
    <property type="entry name" value="Medium-chain alcohol dehydrogenases, catalytic domain"/>
    <property type="match status" value="1"/>
</dbReference>
<dbReference type="InterPro" id="IPR013154">
    <property type="entry name" value="ADH-like_N"/>
</dbReference>
<evidence type="ECO:0000313" key="6">
    <source>
        <dbReference type="Proteomes" id="UP000292447"/>
    </source>
</evidence>
<dbReference type="GO" id="GO:0005811">
    <property type="term" value="C:lipid droplet"/>
    <property type="evidence" value="ECO:0007669"/>
    <property type="project" value="UniProtKB-SubCell"/>
</dbReference>
<dbReference type="InterPro" id="IPR036291">
    <property type="entry name" value="NAD(P)-bd_dom_sf"/>
</dbReference>
<evidence type="ECO:0000256" key="2">
    <source>
        <dbReference type="ARBA" id="ARBA00022677"/>
    </source>
</evidence>
<dbReference type="GO" id="GO:0005739">
    <property type="term" value="C:mitochondrion"/>
    <property type="evidence" value="ECO:0007669"/>
    <property type="project" value="TreeGrafter"/>
</dbReference>
<evidence type="ECO:0000256" key="1">
    <source>
        <dbReference type="ARBA" id="ARBA00004502"/>
    </source>
</evidence>
<reference evidence="6" key="1">
    <citation type="submission" date="2019-03" db="EMBL/GenBank/DDBJ databases">
        <title>Snf2 controls pulcherriminic acid biosynthesis and connects pigmentation and antifungal activity of the yeast Metschnikowia pulcherrima.</title>
        <authorList>
            <person name="Gore-Lloyd D."/>
            <person name="Sumann I."/>
            <person name="Brachmann A.O."/>
            <person name="Schneeberger K."/>
            <person name="Ortiz-Merino R.A."/>
            <person name="Moreno-Beltran M."/>
            <person name="Schlaefli M."/>
            <person name="Kirner P."/>
            <person name="Santos Kron A."/>
            <person name="Wolfe K.H."/>
            <person name="Piel J."/>
            <person name="Ahrens C.H."/>
            <person name="Henk D."/>
            <person name="Freimoser F.M."/>
        </authorList>
    </citation>
    <scope>NUCLEOTIDE SEQUENCE [LARGE SCALE GENOMIC DNA]</scope>
    <source>
        <strain evidence="6">APC 1.2</strain>
    </source>
</reference>